<comment type="caution">
    <text evidence="2">The sequence shown here is derived from an EMBL/GenBank/DDBJ whole genome shotgun (WGS) entry which is preliminary data.</text>
</comment>
<organism evidence="2 3">
    <name type="scientific">Enterovirga rhinocerotis</name>
    <dbReference type="NCBI Taxonomy" id="1339210"/>
    <lineage>
        <taxon>Bacteria</taxon>
        <taxon>Pseudomonadati</taxon>
        <taxon>Pseudomonadota</taxon>
        <taxon>Alphaproteobacteria</taxon>
        <taxon>Hyphomicrobiales</taxon>
        <taxon>Methylobacteriaceae</taxon>
        <taxon>Enterovirga</taxon>
    </lineage>
</organism>
<sequence length="118" mass="12790">MTKHNDWTATPSSKRLSALGPEPFQRFVDFERAAFKAGALDRKTKELIAIAVTLTTQCDSCITHHTHAAKAEGATDEEIAEAVFVAMELRAGAALSHFRSVHAALTEIAAAERREAAE</sequence>
<gene>
    <name evidence="2" type="ORF">EV668_4806</name>
</gene>
<feature type="domain" description="Carboxymuconolactone decarboxylase-like" evidence="1">
    <location>
        <begin position="21"/>
        <end position="99"/>
    </location>
</feature>
<dbReference type="Proteomes" id="UP000295122">
    <property type="component" value="Unassembled WGS sequence"/>
</dbReference>
<dbReference type="InterPro" id="IPR003779">
    <property type="entry name" value="CMD-like"/>
</dbReference>
<keyword evidence="3" id="KW-1185">Reference proteome</keyword>
<name>A0A4R7BMV9_9HYPH</name>
<accession>A0A4R7BMV9</accession>
<protein>
    <submittedName>
        <fullName evidence="2">AhpD family alkylhydroperoxidase</fullName>
    </submittedName>
</protein>
<evidence type="ECO:0000259" key="1">
    <source>
        <dbReference type="Pfam" id="PF02627"/>
    </source>
</evidence>
<dbReference type="PANTHER" id="PTHR33930">
    <property type="entry name" value="ALKYL HYDROPEROXIDE REDUCTASE AHPD"/>
    <property type="match status" value="1"/>
</dbReference>
<dbReference type="EMBL" id="SNZR01000018">
    <property type="protein sequence ID" value="TDR85257.1"/>
    <property type="molecule type" value="Genomic_DNA"/>
</dbReference>
<dbReference type="SUPFAM" id="SSF69118">
    <property type="entry name" value="AhpD-like"/>
    <property type="match status" value="1"/>
</dbReference>
<dbReference type="PANTHER" id="PTHR33930:SF2">
    <property type="entry name" value="BLR3452 PROTEIN"/>
    <property type="match status" value="1"/>
</dbReference>
<keyword evidence="2" id="KW-0560">Oxidoreductase</keyword>
<dbReference type="AlphaFoldDB" id="A0A4R7BMV9"/>
<reference evidence="2 3" key="1">
    <citation type="submission" date="2019-03" db="EMBL/GenBank/DDBJ databases">
        <title>Genomic Encyclopedia of Type Strains, Phase IV (KMG-IV): sequencing the most valuable type-strain genomes for metagenomic binning, comparative biology and taxonomic classification.</title>
        <authorList>
            <person name="Goeker M."/>
        </authorList>
    </citation>
    <scope>NUCLEOTIDE SEQUENCE [LARGE SCALE GENOMIC DNA]</scope>
    <source>
        <strain evidence="2 3">DSM 25903</strain>
    </source>
</reference>
<dbReference type="InterPro" id="IPR029032">
    <property type="entry name" value="AhpD-like"/>
</dbReference>
<dbReference type="OrthoDB" id="1683318at2"/>
<evidence type="ECO:0000313" key="2">
    <source>
        <dbReference type="EMBL" id="TDR85257.1"/>
    </source>
</evidence>
<dbReference type="GO" id="GO:0051920">
    <property type="term" value="F:peroxiredoxin activity"/>
    <property type="evidence" value="ECO:0007669"/>
    <property type="project" value="InterPro"/>
</dbReference>
<proteinExistence type="predicted"/>
<dbReference type="InterPro" id="IPR004675">
    <property type="entry name" value="AhpD_core"/>
</dbReference>
<dbReference type="RefSeq" id="WP_133774928.1">
    <property type="nucleotide sequence ID" value="NZ_SNZR01000018.1"/>
</dbReference>
<dbReference type="Gene3D" id="1.20.1290.10">
    <property type="entry name" value="AhpD-like"/>
    <property type="match status" value="1"/>
</dbReference>
<evidence type="ECO:0000313" key="3">
    <source>
        <dbReference type="Proteomes" id="UP000295122"/>
    </source>
</evidence>
<dbReference type="NCBIfam" id="TIGR00778">
    <property type="entry name" value="ahpD_dom"/>
    <property type="match status" value="1"/>
</dbReference>
<dbReference type="Pfam" id="PF02627">
    <property type="entry name" value="CMD"/>
    <property type="match status" value="1"/>
</dbReference>
<keyword evidence="2" id="KW-0575">Peroxidase</keyword>